<organism evidence="1 2">
    <name type="scientific">Paracoccus fistulariae</name>
    <dbReference type="NCBI Taxonomy" id="658446"/>
    <lineage>
        <taxon>Bacteria</taxon>
        <taxon>Pseudomonadati</taxon>
        <taxon>Pseudomonadota</taxon>
        <taxon>Alphaproteobacteria</taxon>
        <taxon>Rhodobacterales</taxon>
        <taxon>Paracoccaceae</taxon>
        <taxon>Paracoccus</taxon>
    </lineage>
</organism>
<name>A0ABY7SMJ1_9RHOB</name>
<protein>
    <recommendedName>
        <fullName evidence="3">Beta-lactamase</fullName>
    </recommendedName>
</protein>
<keyword evidence="2" id="KW-1185">Reference proteome</keyword>
<proteinExistence type="predicted"/>
<dbReference type="EMBL" id="CP067136">
    <property type="protein sequence ID" value="WCR07191.1"/>
    <property type="molecule type" value="Genomic_DNA"/>
</dbReference>
<accession>A0ABY7SMJ1</accession>
<evidence type="ECO:0000313" key="2">
    <source>
        <dbReference type="Proteomes" id="UP001219349"/>
    </source>
</evidence>
<dbReference type="Proteomes" id="UP001219349">
    <property type="component" value="Chromosome"/>
</dbReference>
<reference evidence="1 2" key="1">
    <citation type="submission" date="2021-01" db="EMBL/GenBank/DDBJ databases">
        <title>Biogeographic distribution of Paracoccus.</title>
        <authorList>
            <person name="Hollensteiner J."/>
            <person name="Leineberger J."/>
            <person name="Brinkhoff T."/>
            <person name="Daniel R."/>
        </authorList>
    </citation>
    <scope>NUCLEOTIDE SEQUENCE [LARGE SCALE GENOMIC DNA]</scope>
    <source>
        <strain evidence="1 2">KCTC 22803</strain>
    </source>
</reference>
<sequence length="254" mass="27582">MATSFFARICPPGLIVAIGLFIALSAPLQAQGADPDNLGILVEKLATVPDMQSLMRHCPADIWRTRQSLRQRMVGPRGLWRSEQCRDQIAKCARACTDELNSSACFAAARVLETDQAGRFDLQSRQAFALTCALGRASGCINRAAGLRNSPLASDELSDRRTPDSLRCLRRSFALACAEGIAWGCAMEGQSLRLGEGGPVDPQEARARFGRACALGAGQTGGDTIPPACRFAKDQLRILRERERKEPPENLGRR</sequence>
<gene>
    <name evidence="1" type="ORF">JHX87_17350</name>
</gene>
<evidence type="ECO:0000313" key="1">
    <source>
        <dbReference type="EMBL" id="WCR07191.1"/>
    </source>
</evidence>
<evidence type="ECO:0008006" key="3">
    <source>
        <dbReference type="Google" id="ProtNLM"/>
    </source>
</evidence>
<dbReference type="RefSeq" id="WP_271883541.1">
    <property type="nucleotide sequence ID" value="NZ_CP067136.1"/>
</dbReference>